<dbReference type="PANTHER" id="PTHR22683">
    <property type="entry name" value="SPORULATION PROTEIN RELATED"/>
    <property type="match status" value="1"/>
</dbReference>
<dbReference type="InterPro" id="IPR027417">
    <property type="entry name" value="P-loop_NTPase"/>
</dbReference>
<feature type="binding site" evidence="3">
    <location>
        <begin position="150"/>
        <end position="157"/>
    </location>
    <ligand>
        <name>ATP</name>
        <dbReference type="ChEBI" id="CHEBI:30616"/>
    </ligand>
</feature>
<dbReference type="SUPFAM" id="SSF52540">
    <property type="entry name" value="P-loop containing nucleoside triphosphate hydrolases"/>
    <property type="match status" value="1"/>
</dbReference>
<dbReference type="GO" id="GO:0005524">
    <property type="term" value="F:ATP binding"/>
    <property type="evidence" value="ECO:0007669"/>
    <property type="project" value="UniProtKB-UniRule"/>
</dbReference>
<comment type="caution">
    <text evidence="5">The sequence shown here is derived from an EMBL/GenBank/DDBJ whole genome shotgun (WGS) entry which is preliminary data.</text>
</comment>
<dbReference type="AlphaFoldDB" id="A0ABD5IXA1"/>
<evidence type="ECO:0000313" key="6">
    <source>
        <dbReference type="Proteomes" id="UP001339962"/>
    </source>
</evidence>
<accession>A0ABD5IXA1</accession>
<protein>
    <submittedName>
        <fullName evidence="5">FtsK/SpoIIIE domain-containing protein</fullName>
    </submittedName>
</protein>
<evidence type="ECO:0000256" key="1">
    <source>
        <dbReference type="ARBA" id="ARBA00022741"/>
    </source>
</evidence>
<evidence type="ECO:0000313" key="5">
    <source>
        <dbReference type="EMBL" id="MED5052279.1"/>
    </source>
</evidence>
<dbReference type="Proteomes" id="UP001339962">
    <property type="component" value="Unassembled WGS sequence"/>
</dbReference>
<dbReference type="RefSeq" id="WP_328218494.1">
    <property type="nucleotide sequence ID" value="NZ_JARTLI010000019.1"/>
</dbReference>
<keyword evidence="2 3" id="KW-0067">ATP-binding</keyword>
<evidence type="ECO:0000256" key="3">
    <source>
        <dbReference type="PROSITE-ProRule" id="PRU00289"/>
    </source>
</evidence>
<proteinExistence type="predicted"/>
<dbReference type="Gene3D" id="3.40.50.300">
    <property type="entry name" value="P-loop containing nucleotide triphosphate hydrolases"/>
    <property type="match status" value="1"/>
</dbReference>
<organism evidence="5 6">
    <name type="scientific">Anoxybacteroides rupiense</name>
    <dbReference type="NCBI Taxonomy" id="311460"/>
    <lineage>
        <taxon>Bacteria</taxon>
        <taxon>Bacillati</taxon>
        <taxon>Bacillota</taxon>
        <taxon>Bacilli</taxon>
        <taxon>Bacillales</taxon>
        <taxon>Anoxybacillaceae</taxon>
        <taxon>Anoxybacteroides</taxon>
    </lineage>
</organism>
<dbReference type="PROSITE" id="PS50901">
    <property type="entry name" value="FTSK"/>
    <property type="match status" value="1"/>
</dbReference>
<feature type="domain" description="FtsK" evidence="4">
    <location>
        <begin position="132"/>
        <end position="322"/>
    </location>
</feature>
<name>A0ABD5IXA1_9BACL</name>
<evidence type="ECO:0000259" key="4">
    <source>
        <dbReference type="PROSITE" id="PS50901"/>
    </source>
</evidence>
<reference evidence="5 6" key="1">
    <citation type="submission" date="2023-03" db="EMBL/GenBank/DDBJ databases">
        <title>Bacillus Genome Sequencing.</title>
        <authorList>
            <person name="Dunlap C."/>
        </authorList>
    </citation>
    <scope>NUCLEOTIDE SEQUENCE [LARGE SCALE GENOMIC DNA]</scope>
    <source>
        <strain evidence="5 6">NRS-38</strain>
    </source>
</reference>
<dbReference type="InterPro" id="IPR050206">
    <property type="entry name" value="FtsK/SpoIIIE/SftA"/>
</dbReference>
<dbReference type="InterPro" id="IPR002543">
    <property type="entry name" value="FtsK_dom"/>
</dbReference>
<evidence type="ECO:0000256" key="2">
    <source>
        <dbReference type="ARBA" id="ARBA00022840"/>
    </source>
</evidence>
<gene>
    <name evidence="5" type="ORF">P9850_10480</name>
</gene>
<dbReference type="PANTHER" id="PTHR22683:SF1">
    <property type="entry name" value="TYPE VII SECRETION SYSTEM PROTEIN ESSC"/>
    <property type="match status" value="1"/>
</dbReference>
<dbReference type="Pfam" id="PF01580">
    <property type="entry name" value="FtsK_SpoIIIE"/>
    <property type="match status" value="1"/>
</dbReference>
<keyword evidence="1 3" id="KW-0547">Nucleotide-binding</keyword>
<dbReference type="EMBL" id="JARTLI010000019">
    <property type="protein sequence ID" value="MED5052279.1"/>
    <property type="molecule type" value="Genomic_DNA"/>
</dbReference>
<sequence length="390" mass="44327">MFELLAIPVLAGSAAILAGTKKRNVDEIAIQKVFKNLKVGAVEGKDFVYPKLIATEEKEYGARYVYRVPLGLPKKVLEPIEEILAATLDRTVEVTFKKWLYIDIFNNEIPEKVPYRDAPDKNGWVIPLGFNEKGWYFHNFDKTPHCTVAGTTRFGKTVMLKNIMTYLIEHHPDDAEFLILDMKGGLEFSRYRNLRQVVEVASNPSEAFEALHIVKVFMEQREAEFKKNVWSNIVNTPITKRLFVIVDEGAQLAPDKFMTKEQKDMLAACQHMLGEIARIGGALGIRLIFCTQYPTADTLPRQVKQNADLKITFRLPAGYASMVAIDDYGAEELPSDIPGRAIVKTHEKKTIQTPYISDDEMQLRLEVHRVEKPGRKATHRTAIEDTIVFE</sequence>